<dbReference type="RefSeq" id="WP_310927381.1">
    <property type="nucleotide sequence ID" value="NZ_JAMQOQ010000001.1"/>
</dbReference>
<accession>A0ABU2FYH5</accession>
<name>A0ABU2FYH5_9EURY</name>
<evidence type="ECO:0008006" key="3">
    <source>
        <dbReference type="Google" id="ProtNLM"/>
    </source>
</evidence>
<sequence length="66" mass="7076">MSPPSSPDPTVRTASEFNAALRALIESAHDNGVDVEGGWECRTSSEVPDWDVVVVEFDERAGAADE</sequence>
<comment type="caution">
    <text evidence="1">The sequence shown here is derived from an EMBL/GenBank/DDBJ whole genome shotgun (WGS) entry which is preliminary data.</text>
</comment>
<evidence type="ECO:0000313" key="2">
    <source>
        <dbReference type="Proteomes" id="UP001254813"/>
    </source>
</evidence>
<dbReference type="EMBL" id="JAMQOQ010000001">
    <property type="protein sequence ID" value="MDS0293575.1"/>
    <property type="molecule type" value="Genomic_DNA"/>
</dbReference>
<evidence type="ECO:0000313" key="1">
    <source>
        <dbReference type="EMBL" id="MDS0293575.1"/>
    </source>
</evidence>
<proteinExistence type="predicted"/>
<protein>
    <recommendedName>
        <fullName evidence="3">Amphi-Trp domain-containing protein</fullName>
    </recommendedName>
</protein>
<gene>
    <name evidence="1" type="ORF">NDI79_05220</name>
</gene>
<organism evidence="1 2">
    <name type="scientific">Halogeometricum luteum</name>
    <dbReference type="NCBI Taxonomy" id="2950537"/>
    <lineage>
        <taxon>Archaea</taxon>
        <taxon>Methanobacteriati</taxon>
        <taxon>Methanobacteriota</taxon>
        <taxon>Stenosarchaea group</taxon>
        <taxon>Halobacteria</taxon>
        <taxon>Halobacteriales</taxon>
        <taxon>Haloferacaceae</taxon>
        <taxon>Halogeometricum</taxon>
    </lineage>
</organism>
<dbReference type="Proteomes" id="UP001254813">
    <property type="component" value="Unassembled WGS sequence"/>
</dbReference>
<keyword evidence="2" id="KW-1185">Reference proteome</keyword>
<reference evidence="1 2" key="1">
    <citation type="submission" date="2022-06" db="EMBL/GenBank/DDBJ databases">
        <title>Halogeometricum sp. a new haloarchaeum isolate from saline soil.</title>
        <authorList>
            <person name="Strakova D."/>
            <person name="Galisteo C."/>
            <person name="Sanchez-Porro C."/>
            <person name="Ventosa A."/>
        </authorList>
    </citation>
    <scope>NUCLEOTIDE SEQUENCE [LARGE SCALE GENOMIC DNA]</scope>
    <source>
        <strain evidence="2">S3BR25-2</strain>
    </source>
</reference>